<organism evidence="1 2">
    <name type="scientific">Roseateles depolymerans</name>
    <dbReference type="NCBI Taxonomy" id="76731"/>
    <lineage>
        <taxon>Bacteria</taxon>
        <taxon>Pseudomonadati</taxon>
        <taxon>Pseudomonadota</taxon>
        <taxon>Betaproteobacteria</taxon>
        <taxon>Burkholderiales</taxon>
        <taxon>Sphaerotilaceae</taxon>
        <taxon>Roseateles</taxon>
    </lineage>
</organism>
<reference evidence="1 2" key="1">
    <citation type="submission" date="2017-08" db="EMBL/GenBank/DDBJ databases">
        <title>Infants hospitalized years apart are colonized by the same room-sourced microbial strains.</title>
        <authorList>
            <person name="Brooks B."/>
            <person name="Olm M.R."/>
            <person name="Firek B.A."/>
            <person name="Baker R."/>
            <person name="Thomas B.C."/>
            <person name="Morowitz M.J."/>
            <person name="Banfield J.F."/>
        </authorList>
    </citation>
    <scope>NUCLEOTIDE SEQUENCE [LARGE SCALE GENOMIC DNA]</scope>
    <source>
        <strain evidence="1">S2_012_000_R2_81</strain>
    </source>
</reference>
<evidence type="ECO:0000313" key="2">
    <source>
        <dbReference type="Proteomes" id="UP000249633"/>
    </source>
</evidence>
<accession>A0A2W5FD57</accession>
<dbReference type="EMBL" id="QFOD01000013">
    <property type="protein sequence ID" value="PZP30656.1"/>
    <property type="molecule type" value="Genomic_DNA"/>
</dbReference>
<name>A0A2W5FD57_9BURK</name>
<gene>
    <name evidence="1" type="ORF">DI603_14100</name>
</gene>
<dbReference type="AlphaFoldDB" id="A0A2W5FD57"/>
<comment type="caution">
    <text evidence="1">The sequence shown here is derived from an EMBL/GenBank/DDBJ whole genome shotgun (WGS) entry which is preliminary data.</text>
</comment>
<dbReference type="Proteomes" id="UP000249633">
    <property type="component" value="Unassembled WGS sequence"/>
</dbReference>
<proteinExistence type="predicted"/>
<evidence type="ECO:0000313" key="1">
    <source>
        <dbReference type="EMBL" id="PZP30656.1"/>
    </source>
</evidence>
<sequence length="68" mass="7042">MSNFSAQASFDFASLRRATITAPKDQRQPTLQARPAGALASARAAIDPVRTSAALGAESQGLTPASLR</sequence>
<protein>
    <submittedName>
        <fullName evidence="1">Uncharacterized protein</fullName>
    </submittedName>
</protein>